<keyword evidence="3" id="KW-1185">Reference proteome</keyword>
<proteinExistence type="predicted"/>
<evidence type="ECO:0000259" key="1">
    <source>
        <dbReference type="Pfam" id="PF09643"/>
    </source>
</evidence>
<name>A0AAJ4PAT4_9STAP</name>
<feature type="domain" description="YopX protein" evidence="1">
    <location>
        <begin position="3"/>
        <end position="114"/>
    </location>
</feature>
<dbReference type="Pfam" id="PF09643">
    <property type="entry name" value="YopX"/>
    <property type="match status" value="1"/>
</dbReference>
<dbReference type="InterPro" id="IPR010024">
    <property type="entry name" value="CHP16711"/>
</dbReference>
<protein>
    <submittedName>
        <fullName evidence="2">YopX family protein</fullName>
    </submittedName>
</protein>
<dbReference type="InterPro" id="IPR019096">
    <property type="entry name" value="YopX_protein"/>
</dbReference>
<dbReference type="Proteomes" id="UP000826802">
    <property type="component" value="Chromosome"/>
</dbReference>
<gene>
    <name evidence="2" type="ORF">KYI11_10825</name>
</gene>
<evidence type="ECO:0000313" key="3">
    <source>
        <dbReference type="Proteomes" id="UP000826802"/>
    </source>
</evidence>
<dbReference type="AlphaFoldDB" id="A0AAJ4PAT4"/>
<evidence type="ECO:0000313" key="2">
    <source>
        <dbReference type="EMBL" id="QYA42076.1"/>
    </source>
</evidence>
<sequence length="120" mass="13741">MIKFRVYDNRTKQILERPIIVFQDDVISVSSNENSVIDDYVLMQSTGLTDKNGKEIFEGDVLEVSYDDIHGEACVCDVVAKSPFDYSLTEAKWLNHAYQIEIIGNIHEHPHLLEKENEGL</sequence>
<organism evidence="2 3">
    <name type="scientific">Macrococcoides bohemicum</name>
    <dbReference type="NCBI Taxonomy" id="1903056"/>
    <lineage>
        <taxon>Bacteria</taxon>
        <taxon>Bacillati</taxon>
        <taxon>Bacillota</taxon>
        <taxon>Bacilli</taxon>
        <taxon>Bacillales</taxon>
        <taxon>Staphylococcaceae</taxon>
        <taxon>Macrococcoides</taxon>
    </lineage>
</organism>
<dbReference type="RefSeq" id="WP_219502912.1">
    <property type="nucleotide sequence ID" value="NZ_CP079981.1"/>
</dbReference>
<accession>A0AAJ4PAT4</accession>
<reference evidence="2 3" key="1">
    <citation type="submission" date="2021-07" db="EMBL/GenBank/DDBJ databases">
        <title>Prevalence and characterization of methicillin-resistant Macrococcus spp. in food producing animals and meat in Switzerland in 2019.</title>
        <authorList>
            <person name="Keller J.E."/>
            <person name="Schwendener S."/>
            <person name="Neuenschwander J."/>
            <person name="Overesch G."/>
            <person name="Perreten V."/>
        </authorList>
    </citation>
    <scope>NUCLEOTIDE SEQUENCE [LARGE SCALE GENOMIC DNA]</scope>
    <source>
        <strain evidence="2 3">19Msa0936</strain>
    </source>
</reference>
<dbReference type="NCBIfam" id="TIGR01671">
    <property type="entry name" value="phage_TIGR01671"/>
    <property type="match status" value="1"/>
</dbReference>
<dbReference type="EMBL" id="CP079981">
    <property type="protein sequence ID" value="QYA42076.1"/>
    <property type="molecule type" value="Genomic_DNA"/>
</dbReference>